<name>A0A6J7K9U2_9ZZZZ</name>
<dbReference type="AlphaFoldDB" id="A0A6J7K9U2"/>
<dbReference type="PROSITE" id="PS51257">
    <property type="entry name" value="PROKAR_LIPOPROTEIN"/>
    <property type="match status" value="1"/>
</dbReference>
<dbReference type="EMBL" id="CAFBNO010000016">
    <property type="protein sequence ID" value="CAB4952760.1"/>
    <property type="molecule type" value="Genomic_DNA"/>
</dbReference>
<accession>A0A6J7K9U2</accession>
<gene>
    <name evidence="1" type="ORF">UFOPK3837_00545</name>
</gene>
<reference evidence="1" key="1">
    <citation type="submission" date="2020-05" db="EMBL/GenBank/DDBJ databases">
        <authorList>
            <person name="Chiriac C."/>
            <person name="Salcher M."/>
            <person name="Ghai R."/>
            <person name="Kavagutti S V."/>
        </authorList>
    </citation>
    <scope>NUCLEOTIDE SEQUENCE</scope>
</reference>
<evidence type="ECO:0000313" key="1">
    <source>
        <dbReference type="EMBL" id="CAB4952760.1"/>
    </source>
</evidence>
<proteinExistence type="predicted"/>
<sequence>MNKKSSFAALVGVLLVSAILTGCAAKDEPTVSASPTASMTPAEAKAAYKAIAKTSCETAQNFGVVEQAGDTKVVMTPKAKGYKDFNAAYFTKPDKYEIIWELTGLVACADWYEFSMADEAGKPAPIEVTFGAKDGTFATSQNFDGTVYKALITVASGRIATSQTLATGDLTTLKYGNQTAEDQNILVTAVDSYLATID</sequence>
<organism evidence="1">
    <name type="scientific">freshwater metagenome</name>
    <dbReference type="NCBI Taxonomy" id="449393"/>
    <lineage>
        <taxon>unclassified sequences</taxon>
        <taxon>metagenomes</taxon>
        <taxon>ecological metagenomes</taxon>
    </lineage>
</organism>
<protein>
    <submittedName>
        <fullName evidence="1">Unannotated protein</fullName>
    </submittedName>
</protein>